<dbReference type="PANTHER" id="PTHR21139:SF42">
    <property type="entry name" value="TRIOSEPHOSPHATE ISOMERASE"/>
    <property type="match status" value="1"/>
</dbReference>
<dbReference type="RefSeq" id="WP_067543746.1">
    <property type="nucleotide sequence ID" value="NZ_CP012836.1"/>
</dbReference>
<evidence type="ECO:0000256" key="2">
    <source>
        <dbReference type="ARBA" id="ARBA00007422"/>
    </source>
</evidence>
<dbReference type="InterPro" id="IPR022896">
    <property type="entry name" value="TrioseP_Isoase_bac/euk"/>
</dbReference>
<dbReference type="STRING" id="1727163.AO498_03340"/>
<comment type="function">
    <text evidence="7">Involved in the gluconeogenesis. Catalyzes stereospecifically the conversion of dihydroxyacetone phosphate (DHAP) to D-glyceraldehyde-3-phosphate (G3P).</text>
</comment>
<dbReference type="PROSITE" id="PS51440">
    <property type="entry name" value="TIM_2"/>
    <property type="match status" value="1"/>
</dbReference>
<feature type="binding site" evidence="7">
    <location>
        <position position="176"/>
    </location>
    <ligand>
        <name>substrate</name>
    </ligand>
</feature>
<evidence type="ECO:0000256" key="6">
    <source>
        <dbReference type="ARBA" id="ARBA00023235"/>
    </source>
</evidence>
<dbReference type="GO" id="GO:0046166">
    <property type="term" value="P:glyceraldehyde-3-phosphate biosynthetic process"/>
    <property type="evidence" value="ECO:0007669"/>
    <property type="project" value="TreeGrafter"/>
</dbReference>
<dbReference type="GO" id="GO:0019563">
    <property type="term" value="P:glycerol catabolic process"/>
    <property type="evidence" value="ECO:0007669"/>
    <property type="project" value="TreeGrafter"/>
</dbReference>
<dbReference type="CDD" id="cd00311">
    <property type="entry name" value="TIM"/>
    <property type="match status" value="1"/>
</dbReference>
<dbReference type="Gene3D" id="3.20.20.70">
    <property type="entry name" value="Aldolase class I"/>
    <property type="match status" value="1"/>
</dbReference>
<dbReference type="OrthoDB" id="9809429at2"/>
<keyword evidence="10" id="KW-1185">Reference proteome</keyword>
<dbReference type="Proteomes" id="UP000073816">
    <property type="component" value="Chromosome"/>
</dbReference>
<reference evidence="10" key="1">
    <citation type="submission" date="2015-09" db="EMBL/GenBank/DDBJ databases">
        <title>Complete sequence of Algoriphagus sp. M8-2.</title>
        <authorList>
            <person name="Shintani M."/>
        </authorList>
    </citation>
    <scope>NUCLEOTIDE SEQUENCE [LARGE SCALE GENOMIC DNA]</scope>
    <source>
        <strain evidence="10">M8-2</strain>
    </source>
</reference>
<feature type="binding site" evidence="7">
    <location>
        <begin position="237"/>
        <end position="238"/>
    </location>
    <ligand>
        <name>substrate</name>
    </ligand>
</feature>
<dbReference type="Pfam" id="PF00121">
    <property type="entry name" value="TIM"/>
    <property type="match status" value="1"/>
</dbReference>
<dbReference type="UniPathway" id="UPA00109">
    <property type="reaction ID" value="UER00189"/>
</dbReference>
<dbReference type="UniPathway" id="UPA00138"/>
<dbReference type="GO" id="GO:0006094">
    <property type="term" value="P:gluconeogenesis"/>
    <property type="evidence" value="ECO:0007669"/>
    <property type="project" value="UniProtKB-UniRule"/>
</dbReference>
<gene>
    <name evidence="7" type="primary">tpiA</name>
    <name evidence="9" type="ORF">AO498_03340</name>
</gene>
<dbReference type="EMBL" id="CP012836">
    <property type="protein sequence ID" value="AMQ55418.1"/>
    <property type="molecule type" value="Genomic_DNA"/>
</dbReference>
<comment type="catalytic activity">
    <reaction evidence="7 8">
        <text>D-glyceraldehyde 3-phosphate = dihydroxyacetone phosphate</text>
        <dbReference type="Rhea" id="RHEA:18585"/>
        <dbReference type="ChEBI" id="CHEBI:57642"/>
        <dbReference type="ChEBI" id="CHEBI:59776"/>
        <dbReference type="EC" id="5.3.1.1"/>
    </reaction>
</comment>
<dbReference type="HAMAP" id="MF_00147_B">
    <property type="entry name" value="TIM_B"/>
    <property type="match status" value="1"/>
</dbReference>
<dbReference type="GO" id="GO:0005829">
    <property type="term" value="C:cytosol"/>
    <property type="evidence" value="ECO:0007669"/>
    <property type="project" value="TreeGrafter"/>
</dbReference>
<keyword evidence="5 7" id="KW-0324">Glycolysis</keyword>
<dbReference type="GO" id="GO:0004807">
    <property type="term" value="F:triose-phosphate isomerase activity"/>
    <property type="evidence" value="ECO:0007669"/>
    <property type="project" value="UniProtKB-UniRule"/>
</dbReference>
<dbReference type="InterPro" id="IPR035990">
    <property type="entry name" value="TIM_sf"/>
</dbReference>
<reference evidence="9 10" key="2">
    <citation type="journal article" date="2016" name="Genome Announc.">
        <title>Complete Genome Sequence of Algoriphagus sp. Strain M8-2, Isolated from a Brackish Lake.</title>
        <authorList>
            <person name="Muraguchi Y."/>
            <person name="Kushimoto K."/>
            <person name="Ohtsubo Y."/>
            <person name="Suzuki T."/>
            <person name="Dohra H."/>
            <person name="Kimbara K."/>
            <person name="Shintani M."/>
        </authorList>
    </citation>
    <scope>NUCLEOTIDE SEQUENCE [LARGE SCALE GENOMIC DNA]</scope>
    <source>
        <strain evidence="9 10">M8-2</strain>
    </source>
</reference>
<keyword evidence="3 7" id="KW-0312">Gluconeogenesis</keyword>
<feature type="active site" description="Electrophile" evidence="7">
    <location>
        <position position="98"/>
    </location>
</feature>
<comment type="subunit">
    <text evidence="7 8">Homodimer.</text>
</comment>
<dbReference type="InterPro" id="IPR020861">
    <property type="entry name" value="Triosephosphate_isomerase_AS"/>
</dbReference>
<dbReference type="PANTHER" id="PTHR21139">
    <property type="entry name" value="TRIOSEPHOSPHATE ISOMERASE"/>
    <property type="match status" value="1"/>
</dbReference>
<keyword evidence="4 7" id="KW-0963">Cytoplasm</keyword>
<dbReference type="GO" id="GO:0006096">
    <property type="term" value="P:glycolytic process"/>
    <property type="evidence" value="ECO:0007669"/>
    <property type="project" value="UniProtKB-UniRule"/>
</dbReference>
<evidence type="ECO:0000256" key="7">
    <source>
        <dbReference type="HAMAP-Rule" id="MF_00147"/>
    </source>
</evidence>
<dbReference type="NCBIfam" id="TIGR00419">
    <property type="entry name" value="tim"/>
    <property type="match status" value="1"/>
</dbReference>
<sequence length="253" mass="27726">MRKKIVAGNWKMNMTFEEGQKLTSEIVNMFQDEAIQDVTVVLNPPFPHIHPVKKLIGDVPGIYLGSQNCSDKESGAFTGEVSAKILASFGVQYVILGHSERREYFKESNELLEVKVKQALAHGLTPIFCCGESLEIRMAGTHESNVKFQLTQSLFSLSPEDFSKVVIAYEPIWAIGTGKTATSDQAQEMHLALRRHIATKYGKEIAGNTSILYGGSANPGNAKELFSKPDVDGGLIGGASLKSRDFIDIVKSF</sequence>
<dbReference type="FunFam" id="3.20.20.70:FF:000016">
    <property type="entry name" value="Triosephosphate isomerase"/>
    <property type="match status" value="1"/>
</dbReference>
<evidence type="ECO:0000256" key="5">
    <source>
        <dbReference type="ARBA" id="ARBA00023152"/>
    </source>
</evidence>
<feature type="binding site" evidence="7">
    <location>
        <begin position="9"/>
        <end position="11"/>
    </location>
    <ligand>
        <name>substrate</name>
    </ligand>
</feature>
<evidence type="ECO:0000313" key="9">
    <source>
        <dbReference type="EMBL" id="AMQ55418.1"/>
    </source>
</evidence>
<dbReference type="AlphaFoldDB" id="A0A142EJW3"/>
<accession>A0A142EJW3</accession>
<comment type="pathway">
    <text evidence="7 8">Carbohydrate biosynthesis; gluconeogenesis.</text>
</comment>
<dbReference type="SUPFAM" id="SSF51351">
    <property type="entry name" value="Triosephosphate isomerase (TIM)"/>
    <property type="match status" value="1"/>
</dbReference>
<dbReference type="KEGG" id="alm:AO498_03340"/>
<evidence type="ECO:0000256" key="4">
    <source>
        <dbReference type="ARBA" id="ARBA00022490"/>
    </source>
</evidence>
<comment type="similarity">
    <text evidence="2 7 8">Belongs to the triosephosphate isomerase family.</text>
</comment>
<comment type="subcellular location">
    <subcellularLocation>
        <location evidence="7 8">Cytoplasm</location>
    </subcellularLocation>
</comment>
<dbReference type="EC" id="5.3.1.1" evidence="7 8"/>
<name>A0A142EJW3_9BACT</name>
<dbReference type="PATRIC" id="fig|1727163.4.peg.691"/>
<keyword evidence="6 7" id="KW-0413">Isomerase</keyword>
<dbReference type="InterPro" id="IPR013785">
    <property type="entry name" value="Aldolase_TIM"/>
</dbReference>
<protein>
    <recommendedName>
        <fullName evidence="7 8">Triosephosphate isomerase</fullName>
        <shortName evidence="7">TIM</shortName>
        <shortName evidence="7">TPI</shortName>
        <ecNumber evidence="7 8">5.3.1.1</ecNumber>
    </recommendedName>
    <alternativeName>
        <fullName evidence="7">Triose-phosphate isomerase</fullName>
    </alternativeName>
</protein>
<proteinExistence type="inferred from homology"/>
<dbReference type="PROSITE" id="PS00171">
    <property type="entry name" value="TIM_1"/>
    <property type="match status" value="1"/>
</dbReference>
<evidence type="ECO:0000313" key="10">
    <source>
        <dbReference type="Proteomes" id="UP000073816"/>
    </source>
</evidence>
<organism evidence="9 10">
    <name type="scientific">Algoriphagus sanaruensis</name>
    <dbReference type="NCBI Taxonomy" id="1727163"/>
    <lineage>
        <taxon>Bacteria</taxon>
        <taxon>Pseudomonadati</taxon>
        <taxon>Bacteroidota</taxon>
        <taxon>Cytophagia</taxon>
        <taxon>Cytophagales</taxon>
        <taxon>Cyclobacteriaceae</taxon>
        <taxon>Algoriphagus</taxon>
    </lineage>
</organism>
<evidence type="ECO:0000256" key="1">
    <source>
        <dbReference type="ARBA" id="ARBA00004680"/>
    </source>
</evidence>
<evidence type="ECO:0000256" key="8">
    <source>
        <dbReference type="RuleBase" id="RU363013"/>
    </source>
</evidence>
<evidence type="ECO:0000256" key="3">
    <source>
        <dbReference type="ARBA" id="ARBA00022432"/>
    </source>
</evidence>
<feature type="binding site" evidence="7">
    <location>
        <position position="216"/>
    </location>
    <ligand>
        <name>substrate</name>
    </ligand>
</feature>
<feature type="active site" description="Proton acceptor" evidence="7">
    <location>
        <position position="170"/>
    </location>
</feature>
<comment type="pathway">
    <text evidence="1 7 8">Carbohydrate degradation; glycolysis; D-glyceraldehyde 3-phosphate from glycerone phosphate: step 1/1.</text>
</comment>
<dbReference type="InterPro" id="IPR000652">
    <property type="entry name" value="Triosephosphate_isomerase"/>
</dbReference>